<dbReference type="EMBL" id="BAAALN010000006">
    <property type="protein sequence ID" value="GAA1240633.1"/>
    <property type="molecule type" value="Genomic_DNA"/>
</dbReference>
<dbReference type="InterPro" id="IPR036259">
    <property type="entry name" value="MFS_trans_sf"/>
</dbReference>
<keyword evidence="3" id="KW-1185">Reference proteome</keyword>
<evidence type="ECO:0000313" key="3">
    <source>
        <dbReference type="Proteomes" id="UP001500653"/>
    </source>
</evidence>
<protein>
    <recommendedName>
        <fullName evidence="4">MFS transporter</fullName>
    </recommendedName>
</protein>
<dbReference type="SUPFAM" id="SSF103473">
    <property type="entry name" value="MFS general substrate transporter"/>
    <property type="match status" value="1"/>
</dbReference>
<sequence>MRYALLTTASQDPARSIAVTAGGGFAAFYVFYASAPVAFAAAAPGPGTRVAAAMVLVIAVQPVILIARRWARHRRRTVIASVALMCAGSAVLPWAGHWAGQSLLALGFGAFVVTSTAWAKEAVPPQQVGRSLGLYGFGAAAGGALGAPIGLTMADRFGITGVAVAGAVFAAASLFPAARASAPAVSAVPAAPAESLSALDNPRPDHSDTEPAALGGAVGAALGVAGHLLAVAAYAFALSGITDIPASGGQGSALVIAAAKVRSPRHRHGLSGDTDSG</sequence>
<evidence type="ECO:0000256" key="1">
    <source>
        <dbReference type="SAM" id="Phobius"/>
    </source>
</evidence>
<name>A0ABN1W902_9PSEU</name>
<gene>
    <name evidence="2" type="ORF">GCM10009676_26990</name>
</gene>
<proteinExistence type="predicted"/>
<keyword evidence="1" id="KW-0812">Transmembrane</keyword>
<feature type="transmembrane region" description="Helical" evidence="1">
    <location>
        <begin position="132"/>
        <end position="151"/>
    </location>
</feature>
<keyword evidence="1" id="KW-1133">Transmembrane helix</keyword>
<feature type="transmembrane region" description="Helical" evidence="1">
    <location>
        <begin position="157"/>
        <end position="175"/>
    </location>
</feature>
<comment type="caution">
    <text evidence="2">The sequence shown here is derived from an EMBL/GenBank/DDBJ whole genome shotgun (WGS) entry which is preliminary data.</text>
</comment>
<feature type="transmembrane region" description="Helical" evidence="1">
    <location>
        <begin position="21"/>
        <end position="43"/>
    </location>
</feature>
<dbReference type="Gene3D" id="1.20.1250.20">
    <property type="entry name" value="MFS general substrate transporter like domains"/>
    <property type="match status" value="1"/>
</dbReference>
<dbReference type="Proteomes" id="UP001500653">
    <property type="component" value="Unassembled WGS sequence"/>
</dbReference>
<evidence type="ECO:0008006" key="4">
    <source>
        <dbReference type="Google" id="ProtNLM"/>
    </source>
</evidence>
<dbReference type="RefSeq" id="WP_253862518.1">
    <property type="nucleotide sequence ID" value="NZ_BAAALN010000006.1"/>
</dbReference>
<feature type="transmembrane region" description="Helical" evidence="1">
    <location>
        <begin position="49"/>
        <end position="66"/>
    </location>
</feature>
<reference evidence="2 3" key="1">
    <citation type="journal article" date="2019" name="Int. J. Syst. Evol. Microbiol.">
        <title>The Global Catalogue of Microorganisms (GCM) 10K type strain sequencing project: providing services to taxonomists for standard genome sequencing and annotation.</title>
        <authorList>
            <consortium name="The Broad Institute Genomics Platform"/>
            <consortium name="The Broad Institute Genome Sequencing Center for Infectious Disease"/>
            <person name="Wu L."/>
            <person name="Ma J."/>
        </authorList>
    </citation>
    <scope>NUCLEOTIDE SEQUENCE [LARGE SCALE GENOMIC DNA]</scope>
    <source>
        <strain evidence="2 3">JCM 13023</strain>
    </source>
</reference>
<accession>A0ABN1W902</accession>
<keyword evidence="1" id="KW-0472">Membrane</keyword>
<evidence type="ECO:0000313" key="2">
    <source>
        <dbReference type="EMBL" id="GAA1240633.1"/>
    </source>
</evidence>
<feature type="transmembrane region" description="Helical" evidence="1">
    <location>
        <begin position="78"/>
        <end position="96"/>
    </location>
</feature>
<organism evidence="2 3">
    <name type="scientific">Prauserella halophila</name>
    <dbReference type="NCBI Taxonomy" id="185641"/>
    <lineage>
        <taxon>Bacteria</taxon>
        <taxon>Bacillati</taxon>
        <taxon>Actinomycetota</taxon>
        <taxon>Actinomycetes</taxon>
        <taxon>Pseudonocardiales</taxon>
        <taxon>Pseudonocardiaceae</taxon>
        <taxon>Prauserella</taxon>
    </lineage>
</organism>